<comment type="caution">
    <text evidence="8">The sequence shown here is derived from an EMBL/GenBank/DDBJ whole genome shotgun (WGS) entry which is preliminary data.</text>
</comment>
<dbReference type="AlphaFoldDB" id="A0A9W6YQ33"/>
<dbReference type="InterPro" id="IPR047622">
    <property type="entry name" value="GPR1_FUN34_YAAH"/>
</dbReference>
<keyword evidence="5 7" id="KW-0472">Membrane</keyword>
<feature type="transmembrane region" description="Helical" evidence="7">
    <location>
        <begin position="148"/>
        <end position="167"/>
    </location>
</feature>
<evidence type="ECO:0000313" key="8">
    <source>
        <dbReference type="EMBL" id="GMG22501.1"/>
    </source>
</evidence>
<feature type="region of interest" description="Disordered" evidence="6">
    <location>
        <begin position="1"/>
        <end position="20"/>
    </location>
</feature>
<dbReference type="GO" id="GO:0015123">
    <property type="term" value="F:acetate transmembrane transporter activity"/>
    <property type="evidence" value="ECO:0007669"/>
    <property type="project" value="TreeGrafter"/>
</dbReference>
<dbReference type="NCBIfam" id="NF038013">
    <property type="entry name" value="AceTr_1"/>
    <property type="match status" value="1"/>
</dbReference>
<evidence type="ECO:0000256" key="4">
    <source>
        <dbReference type="ARBA" id="ARBA00022989"/>
    </source>
</evidence>
<keyword evidence="3 7" id="KW-0812">Transmembrane</keyword>
<accession>A0A9W6YQ33</accession>
<keyword evidence="9" id="KW-1185">Reference proteome</keyword>
<dbReference type="InterPro" id="IPR051633">
    <property type="entry name" value="AceTr"/>
</dbReference>
<dbReference type="Pfam" id="PF01184">
    <property type="entry name" value="Gpr1_Fun34_YaaH"/>
    <property type="match status" value="1"/>
</dbReference>
<dbReference type="GO" id="GO:0005886">
    <property type="term" value="C:plasma membrane"/>
    <property type="evidence" value="ECO:0007669"/>
    <property type="project" value="TreeGrafter"/>
</dbReference>
<gene>
    <name evidence="8" type="ORF">Amon01_000264000</name>
</gene>
<feature type="transmembrane region" description="Helical" evidence="7">
    <location>
        <begin position="174"/>
        <end position="199"/>
    </location>
</feature>
<feature type="region of interest" description="Disordered" evidence="6">
    <location>
        <begin position="26"/>
        <end position="59"/>
    </location>
</feature>
<dbReference type="PANTHER" id="PTHR31123">
    <property type="entry name" value="ACCUMULATION OF DYADS PROTEIN 2-RELATED"/>
    <property type="match status" value="1"/>
</dbReference>
<evidence type="ECO:0000256" key="6">
    <source>
        <dbReference type="SAM" id="MobiDB-lite"/>
    </source>
</evidence>
<protein>
    <submittedName>
        <fullName evidence="8">Unnamed protein product</fullName>
    </submittedName>
</protein>
<feature type="transmembrane region" description="Helical" evidence="7">
    <location>
        <begin position="238"/>
        <end position="259"/>
    </location>
</feature>
<comment type="similarity">
    <text evidence="2">Belongs to the acetate uptake transporter (AceTr) (TC 2.A.96) family.</text>
</comment>
<feature type="compositionally biased region" description="Polar residues" evidence="6">
    <location>
        <begin position="43"/>
        <end position="54"/>
    </location>
</feature>
<reference evidence="8" key="1">
    <citation type="submission" date="2023-04" db="EMBL/GenBank/DDBJ databases">
        <title>Ambrosiozyma monospora NBRC 1965.</title>
        <authorList>
            <person name="Ichikawa N."/>
            <person name="Sato H."/>
            <person name="Tonouchi N."/>
        </authorList>
    </citation>
    <scope>NUCLEOTIDE SEQUENCE</scope>
    <source>
        <strain evidence="8">NBRC 1965</strain>
    </source>
</reference>
<dbReference type="PROSITE" id="PS01114">
    <property type="entry name" value="GPR1_FUN34_YAAH"/>
    <property type="match status" value="1"/>
</dbReference>
<organism evidence="8 9">
    <name type="scientific">Ambrosiozyma monospora</name>
    <name type="common">Yeast</name>
    <name type="synonym">Endomycopsis monosporus</name>
    <dbReference type="NCBI Taxonomy" id="43982"/>
    <lineage>
        <taxon>Eukaryota</taxon>
        <taxon>Fungi</taxon>
        <taxon>Dikarya</taxon>
        <taxon>Ascomycota</taxon>
        <taxon>Saccharomycotina</taxon>
        <taxon>Pichiomycetes</taxon>
        <taxon>Pichiales</taxon>
        <taxon>Pichiaceae</taxon>
        <taxon>Ambrosiozyma</taxon>
    </lineage>
</organism>
<sequence>MNTQYTKPVIPTPESSLQMSSLNYKQQSSTMYDLEKQDDQESLDSQFNDQTQQPKPMPYFSSDEGADANSVCKIHTSSDGTFIYLGGKKYFRDEFVQAFGGTMTSGLSKPPTRKFGNPAPLGLSAFALTTFVLSLVNTGARGIAHDNIVAGLAMFYGGFIQLCAGMWEMSVENTFGALALSSYGGFWMSFGAISIPWFGISAAYEANPEEFNTAIGFYLLGWTIFTFMLILCTMKSTWAFCSLFVFLDVTFLLLTINAFTGTESIKTGAGVLGIITAFISWYNAYAGVANGENAYLTVKPFQLPHKMSTLNGKHE</sequence>
<feature type="transmembrane region" description="Helical" evidence="7">
    <location>
        <begin position="119"/>
        <end position="136"/>
    </location>
</feature>
<dbReference type="EMBL" id="BSXU01000986">
    <property type="protein sequence ID" value="GMG22501.1"/>
    <property type="molecule type" value="Genomic_DNA"/>
</dbReference>
<evidence type="ECO:0000256" key="1">
    <source>
        <dbReference type="ARBA" id="ARBA00004141"/>
    </source>
</evidence>
<feature type="transmembrane region" description="Helical" evidence="7">
    <location>
        <begin position="211"/>
        <end position="231"/>
    </location>
</feature>
<dbReference type="OrthoDB" id="3648309at2759"/>
<keyword evidence="4 7" id="KW-1133">Transmembrane helix</keyword>
<evidence type="ECO:0000256" key="2">
    <source>
        <dbReference type="ARBA" id="ARBA00005587"/>
    </source>
</evidence>
<evidence type="ECO:0000256" key="3">
    <source>
        <dbReference type="ARBA" id="ARBA00022692"/>
    </source>
</evidence>
<evidence type="ECO:0000256" key="5">
    <source>
        <dbReference type="ARBA" id="ARBA00023136"/>
    </source>
</evidence>
<proteinExistence type="inferred from homology"/>
<evidence type="ECO:0000313" key="9">
    <source>
        <dbReference type="Proteomes" id="UP001165063"/>
    </source>
</evidence>
<dbReference type="Proteomes" id="UP001165063">
    <property type="component" value="Unassembled WGS sequence"/>
</dbReference>
<feature type="transmembrane region" description="Helical" evidence="7">
    <location>
        <begin position="265"/>
        <end position="285"/>
    </location>
</feature>
<comment type="subcellular location">
    <subcellularLocation>
        <location evidence="1">Membrane</location>
        <topology evidence="1">Multi-pass membrane protein</topology>
    </subcellularLocation>
</comment>
<dbReference type="InterPro" id="IPR000791">
    <property type="entry name" value="Gpr1/Fun34/SatP-like"/>
</dbReference>
<evidence type="ECO:0000256" key="7">
    <source>
        <dbReference type="SAM" id="Phobius"/>
    </source>
</evidence>
<name>A0A9W6YQ33_AMBMO</name>
<dbReference type="PANTHER" id="PTHR31123:SF1">
    <property type="entry name" value="ACCUMULATION OF DYADS PROTEIN 2-RELATED"/>
    <property type="match status" value="1"/>
</dbReference>